<protein>
    <submittedName>
        <fullName evidence="8">S8 family serine peptidase</fullName>
    </submittedName>
</protein>
<keyword evidence="2 5" id="KW-0645">Protease</keyword>
<evidence type="ECO:0000313" key="9">
    <source>
        <dbReference type="Proteomes" id="UP001147653"/>
    </source>
</evidence>
<comment type="similarity">
    <text evidence="1 5">Belongs to the peptidase S8 family.</text>
</comment>
<evidence type="ECO:0000256" key="6">
    <source>
        <dbReference type="SAM" id="MobiDB-lite"/>
    </source>
</evidence>
<accession>A0A9X3N7S5</accession>
<dbReference type="Pfam" id="PF00082">
    <property type="entry name" value="Peptidase_S8"/>
    <property type="match status" value="1"/>
</dbReference>
<reference evidence="8" key="1">
    <citation type="submission" date="2022-10" db="EMBL/GenBank/DDBJ databases">
        <title>The WGS of Solirubrobacter phytolaccae KCTC 29190.</title>
        <authorList>
            <person name="Jiang Z."/>
        </authorList>
    </citation>
    <scope>NUCLEOTIDE SEQUENCE</scope>
    <source>
        <strain evidence="8">KCTC 29190</strain>
    </source>
</reference>
<feature type="domain" description="Peptidase S8/S53" evidence="7">
    <location>
        <begin position="26"/>
        <end position="263"/>
    </location>
</feature>
<feature type="active site" description="Charge relay system" evidence="5">
    <location>
        <position position="226"/>
    </location>
</feature>
<feature type="active site" description="Charge relay system" evidence="5">
    <location>
        <position position="31"/>
    </location>
</feature>
<dbReference type="EMBL" id="JAPDDP010000020">
    <property type="protein sequence ID" value="MDA0181313.1"/>
    <property type="molecule type" value="Genomic_DNA"/>
</dbReference>
<keyword evidence="4 5" id="KW-0720">Serine protease</keyword>
<sequence length="394" mass="40598">MEITAQTKAANAEFLLRATPPTTPAAICLVDTGVNANPDTANVFSRLSLYGLDGTDASPSLHGTQMAMLMGAPSNGFGMVGLWPAARIVSVQANDPGQDAAIPDAYSTGIDECATRSMTDQVRVIVVTFATEVPLTSPERAFLNDAVKRARELGVNVVIAGGNLNGRPIGAPADAPGAISVGALDATTGSLCATSATGTTLLAPGCSIDGALPNSGAPTTSQQGTSAAAVFVAVGLAALRTWRPDLTVAAAEELIVNAAVPVASGRRLDAAATFTAAGLGGVAQPPVPTPTVAPSPVPTATPGPKKPKLVKPRATARLRGRVLTVRSINRPAKARMRVTVYARDSKKRTRRIARKTVQASSVRVRVQRWSRVEVQFSDPTGARLASSTTTVVRR</sequence>
<feature type="compositionally biased region" description="Pro residues" evidence="6">
    <location>
        <begin position="285"/>
        <end position="301"/>
    </location>
</feature>
<feature type="active site" description="Charge relay system" evidence="5">
    <location>
        <position position="62"/>
    </location>
</feature>
<dbReference type="PROSITE" id="PS51892">
    <property type="entry name" value="SUBTILASE"/>
    <property type="match status" value="1"/>
</dbReference>
<keyword evidence="3 5" id="KW-0378">Hydrolase</keyword>
<dbReference type="InterPro" id="IPR036852">
    <property type="entry name" value="Peptidase_S8/S53_dom_sf"/>
</dbReference>
<dbReference type="GO" id="GO:0006508">
    <property type="term" value="P:proteolysis"/>
    <property type="evidence" value="ECO:0007669"/>
    <property type="project" value="UniProtKB-KW"/>
</dbReference>
<dbReference type="RefSeq" id="WP_270025627.1">
    <property type="nucleotide sequence ID" value="NZ_JAPDDP010000020.1"/>
</dbReference>
<proteinExistence type="inferred from homology"/>
<dbReference type="SUPFAM" id="SSF52743">
    <property type="entry name" value="Subtilisin-like"/>
    <property type="match status" value="1"/>
</dbReference>
<evidence type="ECO:0000256" key="2">
    <source>
        <dbReference type="ARBA" id="ARBA00022670"/>
    </source>
</evidence>
<name>A0A9X3N7S5_9ACTN</name>
<dbReference type="Proteomes" id="UP001147653">
    <property type="component" value="Unassembled WGS sequence"/>
</dbReference>
<gene>
    <name evidence="8" type="ORF">OJ997_13485</name>
</gene>
<dbReference type="Gene3D" id="3.40.50.200">
    <property type="entry name" value="Peptidase S8/S53 domain"/>
    <property type="match status" value="1"/>
</dbReference>
<comment type="caution">
    <text evidence="8">The sequence shown here is derived from an EMBL/GenBank/DDBJ whole genome shotgun (WGS) entry which is preliminary data.</text>
</comment>
<evidence type="ECO:0000256" key="5">
    <source>
        <dbReference type="PROSITE-ProRule" id="PRU01240"/>
    </source>
</evidence>
<dbReference type="AlphaFoldDB" id="A0A9X3N7S5"/>
<evidence type="ECO:0000259" key="7">
    <source>
        <dbReference type="Pfam" id="PF00082"/>
    </source>
</evidence>
<dbReference type="InterPro" id="IPR050131">
    <property type="entry name" value="Peptidase_S8_subtilisin-like"/>
</dbReference>
<organism evidence="8 9">
    <name type="scientific">Solirubrobacter phytolaccae</name>
    <dbReference type="NCBI Taxonomy" id="1404360"/>
    <lineage>
        <taxon>Bacteria</taxon>
        <taxon>Bacillati</taxon>
        <taxon>Actinomycetota</taxon>
        <taxon>Thermoleophilia</taxon>
        <taxon>Solirubrobacterales</taxon>
        <taxon>Solirubrobacteraceae</taxon>
        <taxon>Solirubrobacter</taxon>
    </lineage>
</organism>
<evidence type="ECO:0000256" key="1">
    <source>
        <dbReference type="ARBA" id="ARBA00011073"/>
    </source>
</evidence>
<dbReference type="GO" id="GO:0004252">
    <property type="term" value="F:serine-type endopeptidase activity"/>
    <property type="evidence" value="ECO:0007669"/>
    <property type="project" value="UniProtKB-UniRule"/>
</dbReference>
<evidence type="ECO:0000256" key="4">
    <source>
        <dbReference type="ARBA" id="ARBA00022825"/>
    </source>
</evidence>
<dbReference type="InterPro" id="IPR000209">
    <property type="entry name" value="Peptidase_S8/S53_dom"/>
</dbReference>
<feature type="region of interest" description="Disordered" evidence="6">
    <location>
        <begin position="285"/>
        <end position="309"/>
    </location>
</feature>
<dbReference type="PANTHER" id="PTHR43806:SF11">
    <property type="entry name" value="CEREVISIN-RELATED"/>
    <property type="match status" value="1"/>
</dbReference>
<evidence type="ECO:0000313" key="8">
    <source>
        <dbReference type="EMBL" id="MDA0181313.1"/>
    </source>
</evidence>
<keyword evidence="9" id="KW-1185">Reference proteome</keyword>
<dbReference type="PANTHER" id="PTHR43806">
    <property type="entry name" value="PEPTIDASE S8"/>
    <property type="match status" value="1"/>
</dbReference>
<dbReference type="CDD" id="cd00306">
    <property type="entry name" value="Peptidases_S8_S53"/>
    <property type="match status" value="1"/>
</dbReference>
<evidence type="ECO:0000256" key="3">
    <source>
        <dbReference type="ARBA" id="ARBA00022801"/>
    </source>
</evidence>